<evidence type="ECO:0000256" key="4">
    <source>
        <dbReference type="ARBA" id="ARBA00022729"/>
    </source>
</evidence>
<dbReference type="Gene3D" id="3.80.10.10">
    <property type="entry name" value="Ribonuclease Inhibitor"/>
    <property type="match status" value="1"/>
</dbReference>
<organism evidence="11 12">
    <name type="scientific">Salix dunnii</name>
    <dbReference type="NCBI Taxonomy" id="1413687"/>
    <lineage>
        <taxon>Eukaryota</taxon>
        <taxon>Viridiplantae</taxon>
        <taxon>Streptophyta</taxon>
        <taxon>Embryophyta</taxon>
        <taxon>Tracheophyta</taxon>
        <taxon>Spermatophyta</taxon>
        <taxon>Magnoliopsida</taxon>
        <taxon>eudicotyledons</taxon>
        <taxon>Gunneridae</taxon>
        <taxon>Pentapetalae</taxon>
        <taxon>rosids</taxon>
        <taxon>fabids</taxon>
        <taxon>Malpighiales</taxon>
        <taxon>Salicaceae</taxon>
        <taxon>Saliceae</taxon>
        <taxon>Salix</taxon>
    </lineage>
</organism>
<accession>A0A835MCG4</accession>
<dbReference type="InterPro" id="IPR046956">
    <property type="entry name" value="RLP23-like"/>
</dbReference>
<keyword evidence="4" id="KW-0732">Signal</keyword>
<keyword evidence="3" id="KW-0812">Transmembrane</keyword>
<feature type="domain" description="Leucine-rich repeat-containing N-terminal plant-type" evidence="10">
    <location>
        <begin position="162"/>
        <end position="181"/>
    </location>
</feature>
<dbReference type="OrthoDB" id="850177at2759"/>
<evidence type="ECO:0000256" key="7">
    <source>
        <dbReference type="ARBA" id="ARBA00023136"/>
    </source>
</evidence>
<keyword evidence="12" id="KW-1185">Reference proteome</keyword>
<keyword evidence="5" id="KW-0677">Repeat</keyword>
<evidence type="ECO:0000256" key="6">
    <source>
        <dbReference type="ARBA" id="ARBA00022989"/>
    </source>
</evidence>
<dbReference type="Pfam" id="PF00560">
    <property type="entry name" value="LRR_1"/>
    <property type="match status" value="1"/>
</dbReference>
<dbReference type="EMBL" id="JADGMS010000019">
    <property type="protein sequence ID" value="KAF9661175.1"/>
    <property type="molecule type" value="Genomic_DNA"/>
</dbReference>
<dbReference type="PANTHER" id="PTHR48061">
    <property type="entry name" value="LEUCINE-RICH REPEAT RECEPTOR PROTEIN KINASE EMS1-LIKE-RELATED"/>
    <property type="match status" value="1"/>
</dbReference>
<evidence type="ECO:0000256" key="1">
    <source>
        <dbReference type="ARBA" id="ARBA00004479"/>
    </source>
</evidence>
<evidence type="ECO:0000259" key="10">
    <source>
        <dbReference type="Pfam" id="PF08263"/>
    </source>
</evidence>
<keyword evidence="9" id="KW-0325">Glycoprotein</keyword>
<evidence type="ECO:0000313" key="12">
    <source>
        <dbReference type="Proteomes" id="UP000657918"/>
    </source>
</evidence>
<dbReference type="GO" id="GO:0016020">
    <property type="term" value="C:membrane"/>
    <property type="evidence" value="ECO:0007669"/>
    <property type="project" value="UniProtKB-SubCell"/>
</dbReference>
<proteinExistence type="predicted"/>
<evidence type="ECO:0000313" key="11">
    <source>
        <dbReference type="EMBL" id="KAF9661175.1"/>
    </source>
</evidence>
<protein>
    <recommendedName>
        <fullName evidence="10">Leucine-rich repeat-containing N-terminal plant-type domain-containing protein</fullName>
    </recommendedName>
</protein>
<keyword evidence="6" id="KW-1133">Transmembrane helix</keyword>
<dbReference type="AlphaFoldDB" id="A0A835MCG4"/>
<dbReference type="InterPro" id="IPR032675">
    <property type="entry name" value="LRR_dom_sf"/>
</dbReference>
<keyword evidence="7" id="KW-0472">Membrane</keyword>
<sequence>MKFLCLDLKWKTQKKTKQQPLGSPLYFVKNERGDERFSKQKAKWGALIGKIKDASLCNKITGNIPNGPQMDRLDNLSSYANNRSVEKESPKKKPTECGEMVFMENGMDWISFWICLNSFSDVFVCVELITSRSNRDWLLRFQCNELLSFFESRKVRKTIPSTHSSILESWNSSSDCCQWKYLTFTSVTSSVLTPLFRLHAHLSLSFSLNHIQVEIPRGGLANLTKLGTPRFGRHQFGLHVLKNNFSGQFPYNIDEAPRLRILELRENNFWGSIPQSIHNLLHLVVLDISTNGFSSHKFPNVNQDSPLVYVNLSSNRLPGEIPLNFSVRTQVLVPSRNELLDFVLLRRT</sequence>
<dbReference type="SUPFAM" id="SSF52058">
    <property type="entry name" value="L domain-like"/>
    <property type="match status" value="1"/>
</dbReference>
<evidence type="ECO:0000256" key="8">
    <source>
        <dbReference type="ARBA" id="ARBA00023170"/>
    </source>
</evidence>
<keyword evidence="8" id="KW-0675">Receptor</keyword>
<dbReference type="Pfam" id="PF08263">
    <property type="entry name" value="LRRNT_2"/>
    <property type="match status" value="1"/>
</dbReference>
<dbReference type="PANTHER" id="PTHR48061:SF10">
    <property type="entry name" value="LEUCINE-RICH REPEAT-CONTAINING N-TERMINAL PLANT-TYPE DOMAIN-CONTAINING PROTEIN"/>
    <property type="match status" value="1"/>
</dbReference>
<comment type="caution">
    <text evidence="11">The sequence shown here is derived from an EMBL/GenBank/DDBJ whole genome shotgun (WGS) entry which is preliminary data.</text>
</comment>
<comment type="subcellular location">
    <subcellularLocation>
        <location evidence="1">Membrane</location>
        <topology evidence="1">Single-pass type I membrane protein</topology>
    </subcellularLocation>
</comment>
<evidence type="ECO:0000256" key="5">
    <source>
        <dbReference type="ARBA" id="ARBA00022737"/>
    </source>
</evidence>
<evidence type="ECO:0000256" key="2">
    <source>
        <dbReference type="ARBA" id="ARBA00022614"/>
    </source>
</evidence>
<dbReference type="Proteomes" id="UP000657918">
    <property type="component" value="Unassembled WGS sequence"/>
</dbReference>
<dbReference type="InterPro" id="IPR001611">
    <property type="entry name" value="Leu-rich_rpt"/>
</dbReference>
<name>A0A835MCG4_9ROSI</name>
<gene>
    <name evidence="11" type="ORF">SADUNF_Sadunf19G0040300</name>
</gene>
<reference evidence="11 12" key="1">
    <citation type="submission" date="2020-10" db="EMBL/GenBank/DDBJ databases">
        <title>Plant Genome Project.</title>
        <authorList>
            <person name="Zhang R.-G."/>
        </authorList>
    </citation>
    <scope>NUCLEOTIDE SEQUENCE [LARGE SCALE GENOMIC DNA]</scope>
    <source>
        <strain evidence="11">FAFU-HL-1</strain>
        <tissue evidence="11">Leaf</tissue>
    </source>
</reference>
<evidence type="ECO:0000256" key="9">
    <source>
        <dbReference type="ARBA" id="ARBA00023180"/>
    </source>
</evidence>
<keyword evidence="2" id="KW-0433">Leucine-rich repeat</keyword>
<dbReference type="InterPro" id="IPR013210">
    <property type="entry name" value="LRR_N_plant-typ"/>
</dbReference>
<evidence type="ECO:0000256" key="3">
    <source>
        <dbReference type="ARBA" id="ARBA00022692"/>
    </source>
</evidence>